<comment type="cofactor">
    <cofactor evidence="1 5">
        <name>FAD</name>
        <dbReference type="ChEBI" id="CHEBI:57692"/>
    </cofactor>
</comment>
<evidence type="ECO:0000259" key="7">
    <source>
        <dbReference type="Pfam" id="PF02770"/>
    </source>
</evidence>
<comment type="caution">
    <text evidence="9">The sequence shown here is derived from an EMBL/GenBank/DDBJ whole genome shotgun (WGS) entry which is preliminary data.</text>
</comment>
<proteinExistence type="inferred from homology"/>
<evidence type="ECO:0000313" key="10">
    <source>
        <dbReference type="Proteomes" id="UP001369082"/>
    </source>
</evidence>
<dbReference type="Gene3D" id="2.40.110.10">
    <property type="entry name" value="Butyryl-CoA Dehydrogenase, subunit A, domain 2"/>
    <property type="match status" value="1"/>
</dbReference>
<feature type="domain" description="Acyl-CoA dehydrogenase/oxidase C-terminal" evidence="6">
    <location>
        <begin position="292"/>
        <end position="450"/>
    </location>
</feature>
<comment type="similarity">
    <text evidence="2 5">Belongs to the acyl-CoA dehydrogenase family.</text>
</comment>
<feature type="domain" description="Acyl-CoA oxidase/dehydrogenase middle" evidence="7">
    <location>
        <begin position="179"/>
        <end position="280"/>
    </location>
</feature>
<evidence type="ECO:0000259" key="8">
    <source>
        <dbReference type="Pfam" id="PF02771"/>
    </source>
</evidence>
<evidence type="ECO:0000313" key="9">
    <source>
        <dbReference type="EMBL" id="MEL0628507.1"/>
    </source>
</evidence>
<evidence type="ECO:0000256" key="3">
    <source>
        <dbReference type="ARBA" id="ARBA00022630"/>
    </source>
</evidence>
<evidence type="ECO:0000259" key="6">
    <source>
        <dbReference type="Pfam" id="PF00441"/>
    </source>
</evidence>
<dbReference type="InterPro" id="IPR036250">
    <property type="entry name" value="AcylCo_DH-like_C"/>
</dbReference>
<keyword evidence="10" id="KW-1185">Reference proteome</keyword>
<sequence length="629" mass="69794">MSFPEDKKVIIDTSKMSDQKASSLNLTEEARESVWQHPSFAKSLFMGEFKSDAIFPFPEQTTEDKLIGDKMVKQVGIVLAKTLDADLVDETRLIPDKAMKALAKIGVFSMKIPKEYGGLDFSQVNYNRVLMAIASHCGSTAVLVSAHQSIGVPQPVKLFGTEEQKQRFLPLFKNGAISAFALTEPSVGSDPAQMETTARLNAAGTHYLINGEKLWCTNGLIADYLVVMACTTPKIVDDKEVKQISAFIVNGKSAGINIKHRCDFMGIRGIQNGLIAFKDVEVPVEDRLLEEGQGLKIALATLNTGRLTIPAASTGMAKQCLNMARRWGKQRVQWGLPIAQHEKGSNRIAYLASTTFAMESVTWLTSFMADKGDLDIRMEAAMAKLFCSEMAWQVMDETVQMFGGRGFEKASSLKARGELPFPVERMLRDARINRIIEGTTDIMELFLSREALDTHLSLAADLIKPGADFSTKRDAAFKLFKEYASWYPAQIFNKEFIEQFTLSGDLAEHVNYCQRSTHRLARVLFEQVVTHREKLELRQETLGHLMTIGCEIFAMVSTCSYAKSQVSAGYSNAVALADHHCLLATQRIEAHFDALSAPHSSTAQKISDAILNEQFQWLEEGIYPIADGK</sequence>
<dbReference type="InterPro" id="IPR037069">
    <property type="entry name" value="AcylCoA_DH/ox_N_sf"/>
</dbReference>
<evidence type="ECO:0000256" key="4">
    <source>
        <dbReference type="ARBA" id="ARBA00022827"/>
    </source>
</evidence>
<dbReference type="RefSeq" id="WP_341596497.1">
    <property type="nucleotide sequence ID" value="NZ_JBAKAZ010000006.1"/>
</dbReference>
<dbReference type="InterPro" id="IPR009075">
    <property type="entry name" value="AcylCo_DH/oxidase_C"/>
</dbReference>
<gene>
    <name evidence="9" type="ORF">V6256_02710</name>
</gene>
<reference evidence="9 10" key="1">
    <citation type="submission" date="2024-02" db="EMBL/GenBank/DDBJ databases">
        <title>Bacteria isolated from the canopy kelp, Nereocystis luetkeana.</title>
        <authorList>
            <person name="Pfister C.A."/>
            <person name="Younker I.T."/>
            <person name="Light S.H."/>
        </authorList>
    </citation>
    <scope>NUCLEOTIDE SEQUENCE [LARGE SCALE GENOMIC DNA]</scope>
    <source>
        <strain evidence="9 10">TI.1.05</strain>
    </source>
</reference>
<dbReference type="Proteomes" id="UP001369082">
    <property type="component" value="Unassembled WGS sequence"/>
</dbReference>
<dbReference type="Pfam" id="PF02771">
    <property type="entry name" value="Acyl-CoA_dh_N"/>
    <property type="match status" value="1"/>
</dbReference>
<dbReference type="Pfam" id="PF02770">
    <property type="entry name" value="Acyl-CoA_dh_M"/>
    <property type="match status" value="1"/>
</dbReference>
<dbReference type="PANTHER" id="PTHR43884">
    <property type="entry name" value="ACYL-COA DEHYDROGENASE"/>
    <property type="match status" value="1"/>
</dbReference>
<dbReference type="Gene3D" id="1.10.540.10">
    <property type="entry name" value="Acyl-CoA dehydrogenase/oxidase, N-terminal domain"/>
    <property type="match status" value="1"/>
</dbReference>
<keyword evidence="3 5" id="KW-0285">Flavoprotein</keyword>
<dbReference type="EMBL" id="JBAKAZ010000006">
    <property type="protein sequence ID" value="MEL0628507.1"/>
    <property type="molecule type" value="Genomic_DNA"/>
</dbReference>
<keyword evidence="4 5" id="KW-0274">FAD</keyword>
<feature type="domain" description="Acyl-CoA dehydrogenase/oxidase N-terminal" evidence="8">
    <location>
        <begin position="85"/>
        <end position="172"/>
    </location>
</feature>
<dbReference type="Pfam" id="PF00441">
    <property type="entry name" value="Acyl-CoA_dh_1"/>
    <property type="match status" value="1"/>
</dbReference>
<protein>
    <submittedName>
        <fullName evidence="9">Acyl-CoA dehydrogenase family protein</fullName>
    </submittedName>
</protein>
<evidence type="ECO:0000256" key="5">
    <source>
        <dbReference type="RuleBase" id="RU362125"/>
    </source>
</evidence>
<dbReference type="InterPro" id="IPR013786">
    <property type="entry name" value="AcylCoA_DH/ox_N"/>
</dbReference>
<name>A0ABU9GMH4_9GAMM</name>
<dbReference type="SUPFAM" id="SSF56645">
    <property type="entry name" value="Acyl-CoA dehydrogenase NM domain-like"/>
    <property type="match status" value="1"/>
</dbReference>
<keyword evidence="5" id="KW-0560">Oxidoreductase</keyword>
<dbReference type="InterPro" id="IPR009100">
    <property type="entry name" value="AcylCoA_DH/oxidase_NM_dom_sf"/>
</dbReference>
<dbReference type="InterPro" id="IPR006091">
    <property type="entry name" value="Acyl-CoA_Oxase/DH_mid-dom"/>
</dbReference>
<dbReference type="Gene3D" id="1.20.140.10">
    <property type="entry name" value="Butyryl-CoA Dehydrogenase, subunit A, domain 3"/>
    <property type="match status" value="2"/>
</dbReference>
<evidence type="ECO:0000256" key="2">
    <source>
        <dbReference type="ARBA" id="ARBA00009347"/>
    </source>
</evidence>
<evidence type="ECO:0000256" key="1">
    <source>
        <dbReference type="ARBA" id="ARBA00001974"/>
    </source>
</evidence>
<dbReference type="PANTHER" id="PTHR43884:SF9">
    <property type="entry name" value="COMPLEX I ASSEMBLY FACTOR ACAD9, MITOCHONDRIAL"/>
    <property type="match status" value="1"/>
</dbReference>
<organism evidence="9 10">
    <name type="scientific">Psychromonas aquatilis</name>
    <dbReference type="NCBI Taxonomy" id="2005072"/>
    <lineage>
        <taxon>Bacteria</taxon>
        <taxon>Pseudomonadati</taxon>
        <taxon>Pseudomonadota</taxon>
        <taxon>Gammaproteobacteria</taxon>
        <taxon>Alteromonadales</taxon>
        <taxon>Psychromonadaceae</taxon>
        <taxon>Psychromonas</taxon>
    </lineage>
</organism>
<dbReference type="SUPFAM" id="SSF47203">
    <property type="entry name" value="Acyl-CoA dehydrogenase C-terminal domain-like"/>
    <property type="match status" value="1"/>
</dbReference>
<accession>A0ABU9GMH4</accession>
<dbReference type="InterPro" id="IPR046373">
    <property type="entry name" value="Acyl-CoA_Oxase/DH_mid-dom_sf"/>
</dbReference>